<name>A0A9P5MSK7_9AGAM</name>
<organism evidence="2 3">
    <name type="scientific">Russula ochroleuca</name>
    <dbReference type="NCBI Taxonomy" id="152965"/>
    <lineage>
        <taxon>Eukaryota</taxon>
        <taxon>Fungi</taxon>
        <taxon>Dikarya</taxon>
        <taxon>Basidiomycota</taxon>
        <taxon>Agaricomycotina</taxon>
        <taxon>Agaricomycetes</taxon>
        <taxon>Russulales</taxon>
        <taxon>Russulaceae</taxon>
        <taxon>Russula</taxon>
    </lineage>
</organism>
<feature type="region of interest" description="Disordered" evidence="1">
    <location>
        <begin position="1"/>
        <end position="25"/>
    </location>
</feature>
<dbReference type="AlphaFoldDB" id="A0A9P5MSK7"/>
<evidence type="ECO:0008006" key="4">
    <source>
        <dbReference type="Google" id="ProtNLM"/>
    </source>
</evidence>
<protein>
    <recommendedName>
        <fullName evidence="4">F-box domain-containing protein</fullName>
    </recommendedName>
</protein>
<evidence type="ECO:0000313" key="3">
    <source>
        <dbReference type="Proteomes" id="UP000759537"/>
    </source>
</evidence>
<proteinExistence type="predicted"/>
<accession>A0A9P5MSK7</accession>
<evidence type="ECO:0000313" key="2">
    <source>
        <dbReference type="EMBL" id="KAF8477656.1"/>
    </source>
</evidence>
<comment type="caution">
    <text evidence="2">The sequence shown here is derived from an EMBL/GenBank/DDBJ whole genome shotgun (WGS) entry which is preliminary data.</text>
</comment>
<reference evidence="2" key="1">
    <citation type="submission" date="2019-10" db="EMBL/GenBank/DDBJ databases">
        <authorList>
            <consortium name="DOE Joint Genome Institute"/>
            <person name="Kuo A."/>
            <person name="Miyauchi S."/>
            <person name="Kiss E."/>
            <person name="Drula E."/>
            <person name="Kohler A."/>
            <person name="Sanchez-Garcia M."/>
            <person name="Andreopoulos B."/>
            <person name="Barry K.W."/>
            <person name="Bonito G."/>
            <person name="Buee M."/>
            <person name="Carver A."/>
            <person name="Chen C."/>
            <person name="Cichocki N."/>
            <person name="Clum A."/>
            <person name="Culley D."/>
            <person name="Crous P.W."/>
            <person name="Fauchery L."/>
            <person name="Girlanda M."/>
            <person name="Hayes R."/>
            <person name="Keri Z."/>
            <person name="LaButti K."/>
            <person name="Lipzen A."/>
            <person name="Lombard V."/>
            <person name="Magnuson J."/>
            <person name="Maillard F."/>
            <person name="Morin E."/>
            <person name="Murat C."/>
            <person name="Nolan M."/>
            <person name="Ohm R."/>
            <person name="Pangilinan J."/>
            <person name="Pereira M."/>
            <person name="Perotto S."/>
            <person name="Peter M."/>
            <person name="Riley R."/>
            <person name="Sitrit Y."/>
            <person name="Stielow B."/>
            <person name="Szollosi G."/>
            <person name="Zifcakova L."/>
            <person name="Stursova M."/>
            <person name="Spatafora J.W."/>
            <person name="Tedersoo L."/>
            <person name="Vaario L.-M."/>
            <person name="Yamada A."/>
            <person name="Yan M."/>
            <person name="Wang P."/>
            <person name="Xu J."/>
            <person name="Bruns T."/>
            <person name="Baldrian P."/>
            <person name="Vilgalys R."/>
            <person name="Henrissat B."/>
            <person name="Grigoriev I.V."/>
            <person name="Hibbett D."/>
            <person name="Nagy L.G."/>
            <person name="Martin F.M."/>
        </authorList>
    </citation>
    <scope>NUCLEOTIDE SEQUENCE</scope>
    <source>
        <strain evidence="2">Prilba</strain>
    </source>
</reference>
<feature type="compositionally biased region" description="Basic and acidic residues" evidence="1">
    <location>
        <begin position="1"/>
        <end position="11"/>
    </location>
</feature>
<keyword evidence="3" id="KW-1185">Reference proteome</keyword>
<sequence length="190" mass="22610">MKLTTEQHESTCQDNEDTERSPNSTIHHLPNEVLLEVFDSYRRSIHPHPYNYRWREQFGWFNLAHVCRKWRAVMFASAYRLDLSMFVGPKKPGHIERILLGPFLILLDYKRMFEDITLCALWRMHSALEYQDRVREISFEGTSAWFNEFFRATNRPFPELESLVLRSKYGDELEIPDTFLGGPDLPDMHL</sequence>
<dbReference type="Proteomes" id="UP000759537">
    <property type="component" value="Unassembled WGS sequence"/>
</dbReference>
<dbReference type="OrthoDB" id="3240935at2759"/>
<reference evidence="2" key="2">
    <citation type="journal article" date="2020" name="Nat. Commun.">
        <title>Large-scale genome sequencing of mycorrhizal fungi provides insights into the early evolution of symbiotic traits.</title>
        <authorList>
            <person name="Miyauchi S."/>
            <person name="Kiss E."/>
            <person name="Kuo A."/>
            <person name="Drula E."/>
            <person name="Kohler A."/>
            <person name="Sanchez-Garcia M."/>
            <person name="Morin E."/>
            <person name="Andreopoulos B."/>
            <person name="Barry K.W."/>
            <person name="Bonito G."/>
            <person name="Buee M."/>
            <person name="Carver A."/>
            <person name="Chen C."/>
            <person name="Cichocki N."/>
            <person name="Clum A."/>
            <person name="Culley D."/>
            <person name="Crous P.W."/>
            <person name="Fauchery L."/>
            <person name="Girlanda M."/>
            <person name="Hayes R.D."/>
            <person name="Keri Z."/>
            <person name="LaButti K."/>
            <person name="Lipzen A."/>
            <person name="Lombard V."/>
            <person name="Magnuson J."/>
            <person name="Maillard F."/>
            <person name="Murat C."/>
            <person name="Nolan M."/>
            <person name="Ohm R.A."/>
            <person name="Pangilinan J."/>
            <person name="Pereira M.F."/>
            <person name="Perotto S."/>
            <person name="Peter M."/>
            <person name="Pfister S."/>
            <person name="Riley R."/>
            <person name="Sitrit Y."/>
            <person name="Stielow J.B."/>
            <person name="Szollosi G."/>
            <person name="Zifcakova L."/>
            <person name="Stursova M."/>
            <person name="Spatafora J.W."/>
            <person name="Tedersoo L."/>
            <person name="Vaario L.M."/>
            <person name="Yamada A."/>
            <person name="Yan M."/>
            <person name="Wang P."/>
            <person name="Xu J."/>
            <person name="Bruns T."/>
            <person name="Baldrian P."/>
            <person name="Vilgalys R."/>
            <person name="Dunand C."/>
            <person name="Henrissat B."/>
            <person name="Grigoriev I.V."/>
            <person name="Hibbett D."/>
            <person name="Nagy L.G."/>
            <person name="Martin F.M."/>
        </authorList>
    </citation>
    <scope>NUCLEOTIDE SEQUENCE</scope>
    <source>
        <strain evidence="2">Prilba</strain>
    </source>
</reference>
<evidence type="ECO:0000256" key="1">
    <source>
        <dbReference type="SAM" id="MobiDB-lite"/>
    </source>
</evidence>
<dbReference type="EMBL" id="WHVB01000013">
    <property type="protein sequence ID" value="KAF8477656.1"/>
    <property type="molecule type" value="Genomic_DNA"/>
</dbReference>
<gene>
    <name evidence="2" type="ORF">DFH94DRAFT_754663</name>
</gene>